<feature type="region of interest" description="Disordered" evidence="1">
    <location>
        <begin position="62"/>
        <end position="108"/>
    </location>
</feature>
<feature type="compositionally biased region" description="Basic and acidic residues" evidence="1">
    <location>
        <begin position="62"/>
        <end position="74"/>
    </location>
</feature>
<gene>
    <name evidence="3" type="primary">LOC138929225</name>
</gene>
<sequence length="108" mass="13311">MYDDIENMPEEDRQARQFHSRPIPNFKAMHKRMEDMVVVHRITLPRTPQAVKYWQACVERRRQAKRDNQDKEQSQDPVHPHTRHRIFNLHSDQRVRDRRDFDYHTNHG</sequence>
<feature type="compositionally biased region" description="Basic and acidic residues" evidence="1">
    <location>
        <begin position="91"/>
        <end position="108"/>
    </location>
</feature>
<evidence type="ECO:0000313" key="3">
    <source>
        <dbReference type="RefSeq" id="XP_070144646.1"/>
    </source>
</evidence>
<accession>A0ABM4GPK5</accession>
<feature type="region of interest" description="Disordered" evidence="1">
    <location>
        <begin position="1"/>
        <end position="23"/>
    </location>
</feature>
<reference evidence="3" key="1">
    <citation type="submission" date="2025-08" db="UniProtKB">
        <authorList>
            <consortium name="RefSeq"/>
        </authorList>
    </citation>
    <scope>IDENTIFICATION</scope>
    <source>
        <strain evidence="3">14028-0561.14</strain>
        <tissue evidence="3">Whole fly</tissue>
    </source>
</reference>
<name>A0ABM4GPK5_DROKI</name>
<proteinExistence type="predicted"/>
<evidence type="ECO:0000256" key="1">
    <source>
        <dbReference type="SAM" id="MobiDB-lite"/>
    </source>
</evidence>
<keyword evidence="2" id="KW-1185">Reference proteome</keyword>
<dbReference type="RefSeq" id="XP_070144646.1">
    <property type="nucleotide sequence ID" value="XM_070288545.1"/>
</dbReference>
<organism evidence="2 3">
    <name type="scientific">Drosophila kikkawai</name>
    <name type="common">Fruit fly</name>
    <dbReference type="NCBI Taxonomy" id="30033"/>
    <lineage>
        <taxon>Eukaryota</taxon>
        <taxon>Metazoa</taxon>
        <taxon>Ecdysozoa</taxon>
        <taxon>Arthropoda</taxon>
        <taxon>Hexapoda</taxon>
        <taxon>Insecta</taxon>
        <taxon>Pterygota</taxon>
        <taxon>Neoptera</taxon>
        <taxon>Endopterygota</taxon>
        <taxon>Diptera</taxon>
        <taxon>Brachycera</taxon>
        <taxon>Muscomorpha</taxon>
        <taxon>Ephydroidea</taxon>
        <taxon>Drosophilidae</taxon>
        <taxon>Drosophila</taxon>
        <taxon>Sophophora</taxon>
    </lineage>
</organism>
<evidence type="ECO:0000313" key="2">
    <source>
        <dbReference type="Proteomes" id="UP001652661"/>
    </source>
</evidence>
<dbReference type="GeneID" id="138929225"/>
<protein>
    <submittedName>
        <fullName evidence="3">Uncharacterized protein</fullName>
    </submittedName>
</protein>
<dbReference type="Proteomes" id="UP001652661">
    <property type="component" value="Chromosome X"/>
</dbReference>